<feature type="domain" description="Deacetylase PdaC" evidence="1">
    <location>
        <begin position="58"/>
        <end position="134"/>
    </location>
</feature>
<protein>
    <recommendedName>
        <fullName evidence="1">Deacetylase PdaC domain-containing protein</fullName>
    </recommendedName>
</protein>
<dbReference type="PROSITE" id="PS51257">
    <property type="entry name" value="PROKAR_LIPOPROTEIN"/>
    <property type="match status" value="1"/>
</dbReference>
<reference evidence="2 3" key="1">
    <citation type="submission" date="2014-08" db="EMBL/GenBank/DDBJ databases">
        <title>Comparative genomics of the Paenibacillus odorifer group.</title>
        <authorList>
            <person name="den Bakker H.C."/>
            <person name="Tsai Y.-C."/>
            <person name="Martin N."/>
            <person name="Korlach J."/>
            <person name="Wiedmann M."/>
        </authorList>
    </citation>
    <scope>NUCLEOTIDE SEQUENCE [LARGE SCALE GENOMIC DNA]</scope>
    <source>
        <strain evidence="2 3">DSM 1735</strain>
    </source>
</reference>
<proteinExistence type="predicted"/>
<gene>
    <name evidence="2" type="ORF">PDUR_25815</name>
</gene>
<dbReference type="InterPro" id="IPR025303">
    <property type="entry name" value="PdaC"/>
</dbReference>
<dbReference type="Proteomes" id="UP000029409">
    <property type="component" value="Chromosome"/>
</dbReference>
<sequence length="254" mass="29190">MRKSVLVLLFTLLAIVVTACRISSGSIHESDVNNDQPESTQDKISYDFKSEAYTYKDSITVRYPQIINLNDQDKQMKLNEMIKKRAYGYLDNYSTEDMDTFSLDLNYKVKFKSEHFLSIQFSGYTYDEGAAHPNDIFYSINIDMDKSVALKLKDMVDIDEEFVTEFREGELQSTINEQRSTLNEWTDQEWISMLKDADSRESGISSYLTNDSLGISVEVPHAVGDHAELEISYDEIKQKMNSDIQSKLRGDITP</sequence>
<dbReference type="EMBL" id="CP009288">
    <property type="protein sequence ID" value="AIQ14918.1"/>
    <property type="molecule type" value="Genomic_DNA"/>
</dbReference>
<dbReference type="Gene3D" id="3.30.565.40">
    <property type="entry name" value="Fervidobacterium nodosum Rt17-B1 like"/>
    <property type="match status" value="1"/>
</dbReference>
<evidence type="ECO:0000313" key="2">
    <source>
        <dbReference type="EMBL" id="AIQ14918.1"/>
    </source>
</evidence>
<dbReference type="eggNOG" id="ENOG5033KW5">
    <property type="taxonomic scope" value="Bacteria"/>
</dbReference>
<evidence type="ECO:0000313" key="3">
    <source>
        <dbReference type="Proteomes" id="UP000029409"/>
    </source>
</evidence>
<dbReference type="RefSeq" id="WP_042208616.1">
    <property type="nucleotide sequence ID" value="NZ_CP009288.1"/>
</dbReference>
<evidence type="ECO:0000259" key="1">
    <source>
        <dbReference type="Pfam" id="PF13739"/>
    </source>
</evidence>
<organism evidence="2 3">
    <name type="scientific">Paenibacillus durus</name>
    <name type="common">Paenibacillus azotofixans</name>
    <dbReference type="NCBI Taxonomy" id="44251"/>
    <lineage>
        <taxon>Bacteria</taxon>
        <taxon>Bacillati</taxon>
        <taxon>Bacillota</taxon>
        <taxon>Bacilli</taxon>
        <taxon>Bacillales</taxon>
        <taxon>Paenibacillaceae</taxon>
        <taxon>Paenibacillus</taxon>
    </lineage>
</organism>
<keyword evidence="3" id="KW-1185">Reference proteome</keyword>
<dbReference type="Pfam" id="PF13739">
    <property type="entry name" value="PdaC"/>
    <property type="match status" value="1"/>
</dbReference>
<dbReference type="AlphaFoldDB" id="A0A089HX58"/>
<dbReference type="KEGG" id="pdu:PDUR_25815"/>
<dbReference type="STRING" id="44251.PDUR_25815"/>
<dbReference type="OrthoDB" id="2067190at2"/>
<accession>A0A089HX58</accession>
<name>A0A089HX58_PAEDU</name>